<dbReference type="EMBL" id="BMHV01000004">
    <property type="protein sequence ID" value="GGF56676.1"/>
    <property type="molecule type" value="Genomic_DNA"/>
</dbReference>
<feature type="coiled-coil region" evidence="1">
    <location>
        <begin position="7"/>
        <end position="34"/>
    </location>
</feature>
<keyword evidence="3" id="KW-1185">Reference proteome</keyword>
<reference evidence="2" key="1">
    <citation type="journal article" date="2014" name="Int. J. Syst. Evol. Microbiol.">
        <title>Complete genome sequence of Corynebacterium casei LMG S-19264T (=DSM 44701T), isolated from a smear-ripened cheese.</title>
        <authorList>
            <consortium name="US DOE Joint Genome Institute (JGI-PGF)"/>
            <person name="Walter F."/>
            <person name="Albersmeier A."/>
            <person name="Kalinowski J."/>
            <person name="Ruckert C."/>
        </authorList>
    </citation>
    <scope>NUCLEOTIDE SEQUENCE</scope>
    <source>
        <strain evidence="2">CGMCC 1.15254</strain>
    </source>
</reference>
<dbReference type="AlphaFoldDB" id="A0A917BUS5"/>
<evidence type="ECO:0000313" key="3">
    <source>
        <dbReference type="Proteomes" id="UP000632498"/>
    </source>
</evidence>
<gene>
    <name evidence="2" type="ORF">GCM10011332_07690</name>
</gene>
<evidence type="ECO:0000256" key="1">
    <source>
        <dbReference type="SAM" id="Coils"/>
    </source>
</evidence>
<accession>A0A917BUS5</accession>
<dbReference type="RefSeq" id="WP_188661819.1">
    <property type="nucleotide sequence ID" value="NZ_BMHV01000004.1"/>
</dbReference>
<reference evidence="2" key="2">
    <citation type="submission" date="2020-09" db="EMBL/GenBank/DDBJ databases">
        <authorList>
            <person name="Sun Q."/>
            <person name="Zhou Y."/>
        </authorList>
    </citation>
    <scope>NUCLEOTIDE SEQUENCE</scope>
    <source>
        <strain evidence="2">CGMCC 1.15254</strain>
    </source>
</reference>
<evidence type="ECO:0000313" key="2">
    <source>
        <dbReference type="EMBL" id="GGF56676.1"/>
    </source>
</evidence>
<comment type="caution">
    <text evidence="2">The sequence shown here is derived from an EMBL/GenBank/DDBJ whole genome shotgun (WGS) entry which is preliminary data.</text>
</comment>
<dbReference type="Proteomes" id="UP000632498">
    <property type="component" value="Unassembled WGS sequence"/>
</dbReference>
<name>A0A917BUS5_9PROT</name>
<sequence>MSNSFVLSGLISKYSELAGELDEMRKQVRTLEGDLAHIASTIKIFDPHYPISQIKPKKKVKRIPGLKNGDTNKMTLEILRDSRKPLTVSDITAMLSDKLIVPLDTNDRENLKKRVEGTIDRLQSQGTVKRIASIGPKSMALWELDRVG</sequence>
<organism evidence="2 3">
    <name type="scientific">Terasakiella brassicae</name>
    <dbReference type="NCBI Taxonomy" id="1634917"/>
    <lineage>
        <taxon>Bacteria</taxon>
        <taxon>Pseudomonadati</taxon>
        <taxon>Pseudomonadota</taxon>
        <taxon>Alphaproteobacteria</taxon>
        <taxon>Rhodospirillales</taxon>
        <taxon>Terasakiellaceae</taxon>
        <taxon>Terasakiella</taxon>
    </lineage>
</organism>
<keyword evidence="1" id="KW-0175">Coiled coil</keyword>
<protein>
    <submittedName>
        <fullName evidence="2">Uncharacterized protein</fullName>
    </submittedName>
</protein>
<proteinExistence type="predicted"/>